<dbReference type="GO" id="GO:0005737">
    <property type="term" value="C:cytoplasm"/>
    <property type="evidence" value="ECO:0007669"/>
    <property type="project" value="TreeGrafter"/>
</dbReference>
<evidence type="ECO:0000256" key="4">
    <source>
        <dbReference type="ARBA" id="ARBA00022912"/>
    </source>
</evidence>
<dbReference type="Pfam" id="PF00782">
    <property type="entry name" value="DSPc"/>
    <property type="match status" value="1"/>
</dbReference>
<dbReference type="InterPro" id="IPR016130">
    <property type="entry name" value="Tyr_Pase_AS"/>
</dbReference>
<evidence type="ECO:0000256" key="2">
    <source>
        <dbReference type="ARBA" id="ARBA00013064"/>
    </source>
</evidence>
<evidence type="ECO:0000313" key="7">
    <source>
        <dbReference type="Proteomes" id="UP000276133"/>
    </source>
</evidence>
<dbReference type="Proteomes" id="UP000276133">
    <property type="component" value="Unassembled WGS sequence"/>
</dbReference>
<feature type="domain" description="Tyrosine specific protein phosphatases" evidence="5">
    <location>
        <begin position="97"/>
        <end position="142"/>
    </location>
</feature>
<dbReference type="SMART" id="SM00195">
    <property type="entry name" value="DSPc"/>
    <property type="match status" value="1"/>
</dbReference>
<comment type="similarity">
    <text evidence="1">Belongs to the protein-tyrosine phosphatase family. Non-receptor class dual specificity subfamily.</text>
</comment>
<accession>A0A3M7Q6I2</accession>
<protein>
    <recommendedName>
        <fullName evidence="2">protein-tyrosine-phosphatase</fullName>
        <ecNumber evidence="2">3.1.3.48</ecNumber>
    </recommendedName>
</protein>
<dbReference type="GO" id="GO:0004725">
    <property type="term" value="F:protein tyrosine phosphatase activity"/>
    <property type="evidence" value="ECO:0007669"/>
    <property type="project" value="UniProtKB-EC"/>
</dbReference>
<dbReference type="STRING" id="10195.A0A3M7Q6I2"/>
<dbReference type="EMBL" id="REGN01007247">
    <property type="protein sequence ID" value="RNA06869.1"/>
    <property type="molecule type" value="Genomic_DNA"/>
</dbReference>
<comment type="caution">
    <text evidence="6">The sequence shown here is derived from an EMBL/GenBank/DDBJ whole genome shotgun (WGS) entry which is preliminary data.</text>
</comment>
<sequence>MGFNQTTIKNFYFFEYNMSESKIFIKSMDYSEIVEKFLYIGSHQSSNNLDGLKSLKITHVVVLAGKCQFPSEFAYGIFHFKDGSVEEEIIEKISKICEFIESARQNASNRVFVHCRAGLSRSPFIAAYELVHRSRSQIRMHQNFCKALIQMDKTNSCSLEKILNQI</sequence>
<dbReference type="CDD" id="cd14498">
    <property type="entry name" value="DSP"/>
    <property type="match status" value="1"/>
</dbReference>
<dbReference type="InterPro" id="IPR000340">
    <property type="entry name" value="Dual-sp_phosphatase_cat-dom"/>
</dbReference>
<dbReference type="OrthoDB" id="10252009at2759"/>
<keyword evidence="7" id="KW-1185">Reference proteome</keyword>
<organism evidence="6 7">
    <name type="scientific">Brachionus plicatilis</name>
    <name type="common">Marine rotifer</name>
    <name type="synonym">Brachionus muelleri</name>
    <dbReference type="NCBI Taxonomy" id="10195"/>
    <lineage>
        <taxon>Eukaryota</taxon>
        <taxon>Metazoa</taxon>
        <taxon>Spiralia</taxon>
        <taxon>Gnathifera</taxon>
        <taxon>Rotifera</taxon>
        <taxon>Eurotatoria</taxon>
        <taxon>Monogononta</taxon>
        <taxon>Pseudotrocha</taxon>
        <taxon>Ploima</taxon>
        <taxon>Brachionidae</taxon>
        <taxon>Brachionus</taxon>
    </lineage>
</organism>
<keyword evidence="3 6" id="KW-0378">Hydrolase</keyword>
<dbReference type="PANTHER" id="PTHR10159:SF519">
    <property type="entry name" value="DUAL SPECIFICITY PROTEIN PHOSPHATASE MPK3"/>
    <property type="match status" value="1"/>
</dbReference>
<evidence type="ECO:0000256" key="1">
    <source>
        <dbReference type="ARBA" id="ARBA00008601"/>
    </source>
</evidence>
<dbReference type="PROSITE" id="PS50056">
    <property type="entry name" value="TYR_PHOSPHATASE_2"/>
    <property type="match status" value="1"/>
</dbReference>
<gene>
    <name evidence="6" type="ORF">BpHYR1_040353</name>
</gene>
<reference evidence="6 7" key="1">
    <citation type="journal article" date="2018" name="Sci. Rep.">
        <title>Genomic signatures of local adaptation to the degree of environmental predictability in rotifers.</title>
        <authorList>
            <person name="Franch-Gras L."/>
            <person name="Hahn C."/>
            <person name="Garcia-Roger E.M."/>
            <person name="Carmona M.J."/>
            <person name="Serra M."/>
            <person name="Gomez A."/>
        </authorList>
    </citation>
    <scope>NUCLEOTIDE SEQUENCE [LARGE SCALE GENOMIC DNA]</scope>
    <source>
        <strain evidence="6">HYR1</strain>
    </source>
</reference>
<dbReference type="GO" id="GO:0043409">
    <property type="term" value="P:negative regulation of MAPK cascade"/>
    <property type="evidence" value="ECO:0007669"/>
    <property type="project" value="TreeGrafter"/>
</dbReference>
<evidence type="ECO:0000313" key="6">
    <source>
        <dbReference type="EMBL" id="RNA06869.1"/>
    </source>
</evidence>
<name>A0A3M7Q6I2_BRAPC</name>
<dbReference type="InterPro" id="IPR020422">
    <property type="entry name" value="TYR_PHOSPHATASE_DUAL_dom"/>
</dbReference>
<dbReference type="SUPFAM" id="SSF52799">
    <property type="entry name" value="(Phosphotyrosine protein) phosphatases II"/>
    <property type="match status" value="1"/>
</dbReference>
<dbReference type="Gene3D" id="3.90.190.10">
    <property type="entry name" value="Protein tyrosine phosphatase superfamily"/>
    <property type="match status" value="1"/>
</dbReference>
<evidence type="ECO:0000259" key="5">
    <source>
        <dbReference type="PROSITE" id="PS50056"/>
    </source>
</evidence>
<dbReference type="PROSITE" id="PS00383">
    <property type="entry name" value="TYR_PHOSPHATASE_1"/>
    <property type="match status" value="1"/>
</dbReference>
<dbReference type="EC" id="3.1.3.48" evidence="2"/>
<proteinExistence type="inferred from homology"/>
<dbReference type="AlphaFoldDB" id="A0A3M7Q6I2"/>
<dbReference type="InterPro" id="IPR029021">
    <property type="entry name" value="Prot-tyrosine_phosphatase-like"/>
</dbReference>
<keyword evidence="4" id="KW-0904">Protein phosphatase</keyword>
<dbReference type="InterPro" id="IPR000387">
    <property type="entry name" value="Tyr_Pase_dom"/>
</dbReference>
<evidence type="ECO:0000256" key="3">
    <source>
        <dbReference type="ARBA" id="ARBA00022801"/>
    </source>
</evidence>
<dbReference type="PANTHER" id="PTHR10159">
    <property type="entry name" value="DUAL SPECIFICITY PROTEIN PHOSPHATASE"/>
    <property type="match status" value="1"/>
</dbReference>